<organism evidence="1 2">
    <name type="scientific">Fragilariopsis cylindrus CCMP1102</name>
    <dbReference type="NCBI Taxonomy" id="635003"/>
    <lineage>
        <taxon>Eukaryota</taxon>
        <taxon>Sar</taxon>
        <taxon>Stramenopiles</taxon>
        <taxon>Ochrophyta</taxon>
        <taxon>Bacillariophyta</taxon>
        <taxon>Bacillariophyceae</taxon>
        <taxon>Bacillariophycidae</taxon>
        <taxon>Bacillariales</taxon>
        <taxon>Bacillariaceae</taxon>
        <taxon>Fragilariopsis</taxon>
    </lineage>
</organism>
<dbReference type="EMBL" id="KV784379">
    <property type="protein sequence ID" value="OEU08699.1"/>
    <property type="molecule type" value="Genomic_DNA"/>
</dbReference>
<name>A0A1E7ES63_9STRA</name>
<protein>
    <submittedName>
        <fullName evidence="1">Uncharacterized protein</fullName>
    </submittedName>
</protein>
<dbReference type="AlphaFoldDB" id="A0A1E7ES63"/>
<gene>
    <name evidence="1" type="ORF">FRACYDRAFT_249599</name>
</gene>
<proteinExistence type="predicted"/>
<keyword evidence="2" id="KW-1185">Reference proteome</keyword>
<dbReference type="KEGG" id="fcy:FRACYDRAFT_249599"/>
<evidence type="ECO:0000313" key="1">
    <source>
        <dbReference type="EMBL" id="OEU08699.1"/>
    </source>
</evidence>
<dbReference type="OrthoDB" id="57252at2759"/>
<evidence type="ECO:0000313" key="2">
    <source>
        <dbReference type="Proteomes" id="UP000095751"/>
    </source>
</evidence>
<dbReference type="InParanoid" id="A0A1E7ES63"/>
<reference evidence="1 2" key="1">
    <citation type="submission" date="2016-09" db="EMBL/GenBank/DDBJ databases">
        <title>Extensive genetic diversity and differential bi-allelic expression allows diatom success in the polar Southern Ocean.</title>
        <authorList>
            <consortium name="DOE Joint Genome Institute"/>
            <person name="Mock T."/>
            <person name="Otillar R.P."/>
            <person name="Strauss J."/>
            <person name="Dupont C."/>
            <person name="Frickenhaus S."/>
            <person name="Maumus F."/>
            <person name="Mcmullan M."/>
            <person name="Sanges R."/>
            <person name="Schmutz J."/>
            <person name="Toseland A."/>
            <person name="Valas R."/>
            <person name="Veluchamy A."/>
            <person name="Ward B.J."/>
            <person name="Allen A."/>
            <person name="Barry K."/>
            <person name="Falciatore A."/>
            <person name="Ferrante M."/>
            <person name="Fortunato A.E."/>
            <person name="Gloeckner G."/>
            <person name="Gruber A."/>
            <person name="Hipkin R."/>
            <person name="Janech M."/>
            <person name="Kroth P."/>
            <person name="Leese F."/>
            <person name="Lindquist E."/>
            <person name="Lyon B.R."/>
            <person name="Martin J."/>
            <person name="Mayer C."/>
            <person name="Parker M."/>
            <person name="Quesneville H."/>
            <person name="Raymond J."/>
            <person name="Uhlig C."/>
            <person name="Valentin K.U."/>
            <person name="Worden A.Z."/>
            <person name="Armbrust E.V."/>
            <person name="Bowler C."/>
            <person name="Green B."/>
            <person name="Moulton V."/>
            <person name="Van Oosterhout C."/>
            <person name="Grigoriev I."/>
        </authorList>
    </citation>
    <scope>NUCLEOTIDE SEQUENCE [LARGE SCALE GENOMIC DNA]</scope>
    <source>
        <strain evidence="1 2">CCMP1102</strain>
    </source>
</reference>
<accession>A0A1E7ES63</accession>
<sequence>MSCLNDISGVKVQNEFKQYLAHGITRIAKAFEVFDDDGIIKKSVYFGTIEYISSITNRWVRINFDDGDFEDFDKACVVKGLELYKKYNDLDPNPEGVVAPVAAAAAAAGVDEGTQQSPILLLATICKCVGRFVVSVVAVAVDIEADVVVCSVRSFNIAYDCRVCCNDRVRSFNVVFIASVIVSCSKFDLRIVLEMS</sequence>
<dbReference type="Proteomes" id="UP000095751">
    <property type="component" value="Unassembled WGS sequence"/>
</dbReference>